<organism evidence="2 3">
    <name type="scientific">Saccharomonospora cyanea NA-134</name>
    <dbReference type="NCBI Taxonomy" id="882082"/>
    <lineage>
        <taxon>Bacteria</taxon>
        <taxon>Bacillati</taxon>
        <taxon>Actinomycetota</taxon>
        <taxon>Actinomycetes</taxon>
        <taxon>Pseudonocardiales</taxon>
        <taxon>Pseudonocardiaceae</taxon>
        <taxon>Saccharomonospora</taxon>
    </lineage>
</organism>
<gene>
    <name evidence="2" type="ORF">SaccyDRAFT_1341</name>
</gene>
<dbReference type="SUPFAM" id="SSF53474">
    <property type="entry name" value="alpha/beta-Hydrolases"/>
    <property type="match status" value="1"/>
</dbReference>
<accession>H5XDF8</accession>
<dbReference type="RefSeq" id="WP_005454715.1">
    <property type="nucleotide sequence ID" value="NZ_CM001440.1"/>
</dbReference>
<dbReference type="PRINTS" id="PR00412">
    <property type="entry name" value="EPOXHYDRLASE"/>
</dbReference>
<evidence type="ECO:0000259" key="1">
    <source>
        <dbReference type="Pfam" id="PF00561"/>
    </source>
</evidence>
<dbReference type="InterPro" id="IPR000639">
    <property type="entry name" value="Epox_hydrolase-like"/>
</dbReference>
<dbReference type="eggNOG" id="COG0596">
    <property type="taxonomic scope" value="Bacteria"/>
</dbReference>
<dbReference type="InterPro" id="IPR000073">
    <property type="entry name" value="AB_hydrolase_1"/>
</dbReference>
<reference evidence="2 3" key="1">
    <citation type="submission" date="2011-11" db="EMBL/GenBank/DDBJ databases">
        <title>The Noncontiguous Finished sequence of Saccharomonospora cyanea NA-134.</title>
        <authorList>
            <consortium name="US DOE Joint Genome Institute"/>
            <person name="Lucas S."/>
            <person name="Han J."/>
            <person name="Lapidus A."/>
            <person name="Cheng J.-F."/>
            <person name="Goodwin L."/>
            <person name="Pitluck S."/>
            <person name="Peters L."/>
            <person name="Ovchinnikova G."/>
            <person name="Lu M."/>
            <person name="Detter J.C."/>
            <person name="Han C."/>
            <person name="Tapia R."/>
            <person name="Land M."/>
            <person name="Hauser L."/>
            <person name="Kyrpides N."/>
            <person name="Ivanova N."/>
            <person name="Pagani I."/>
            <person name="Brambilla E.-M."/>
            <person name="Klenk H.-P."/>
            <person name="Woyke T."/>
        </authorList>
    </citation>
    <scope>NUCLEOTIDE SEQUENCE [LARGE SCALE GENOMIC DNA]</scope>
    <source>
        <strain evidence="2 3">NA-134</strain>
    </source>
</reference>
<keyword evidence="2" id="KW-0012">Acyltransferase</keyword>
<dbReference type="GO" id="GO:0016746">
    <property type="term" value="F:acyltransferase activity"/>
    <property type="evidence" value="ECO:0007669"/>
    <property type="project" value="UniProtKB-KW"/>
</dbReference>
<keyword evidence="2" id="KW-0808">Transferase</keyword>
<feature type="domain" description="AB hydrolase-1" evidence="1">
    <location>
        <begin position="21"/>
        <end position="254"/>
    </location>
</feature>
<dbReference type="Gene3D" id="3.40.50.1820">
    <property type="entry name" value="alpha/beta hydrolase"/>
    <property type="match status" value="1"/>
</dbReference>
<proteinExistence type="predicted"/>
<dbReference type="PRINTS" id="PR00111">
    <property type="entry name" value="ABHYDROLASE"/>
</dbReference>
<dbReference type="OrthoDB" id="9785847at2"/>
<evidence type="ECO:0000313" key="3">
    <source>
        <dbReference type="Proteomes" id="UP000002791"/>
    </source>
</evidence>
<keyword evidence="3" id="KW-1185">Reference proteome</keyword>
<dbReference type="HOGENOM" id="CLU_020336_50_1_11"/>
<dbReference type="Proteomes" id="UP000002791">
    <property type="component" value="Chromosome"/>
</dbReference>
<dbReference type="InterPro" id="IPR050266">
    <property type="entry name" value="AB_hydrolase_sf"/>
</dbReference>
<dbReference type="InterPro" id="IPR029058">
    <property type="entry name" value="AB_hydrolase_fold"/>
</dbReference>
<keyword evidence="2" id="KW-0378">Hydrolase</keyword>
<dbReference type="GO" id="GO:0016787">
    <property type="term" value="F:hydrolase activity"/>
    <property type="evidence" value="ECO:0007669"/>
    <property type="project" value="UniProtKB-KW"/>
</dbReference>
<sequence length="272" mass="29875">MPSLPLPDMTLGYDDVGHGAPVVLLHGHPFDRTLWRPQVHRLAEEGFRVVVPDLRGYGTSRIPDTPGSATVTPFERYAEDLTALLDHVGITTFVLGGLSMGGQLAMECYRHLGDRIEALLLAATSARADTAEQRKTRLTTAERLTREGMATLPAELLPRMLSAESIRTLPATAKHVLRMMRATPPEGAAAALRGRADRQDYVALLGHITVPTLVVVGTEDTYTPVAEAELIHERVPDSQLVVLDGVGHLPNLEREVEFDDHLVKFLNTHREH</sequence>
<dbReference type="EMBL" id="CM001440">
    <property type="protein sequence ID" value="EHR60250.1"/>
    <property type="molecule type" value="Genomic_DNA"/>
</dbReference>
<dbReference type="STRING" id="882082.SaccyDRAFT_1341"/>
<dbReference type="Pfam" id="PF00561">
    <property type="entry name" value="Abhydrolase_1"/>
    <property type="match status" value="1"/>
</dbReference>
<dbReference type="AlphaFoldDB" id="H5XDF8"/>
<dbReference type="PANTHER" id="PTHR43798">
    <property type="entry name" value="MONOACYLGLYCEROL LIPASE"/>
    <property type="match status" value="1"/>
</dbReference>
<protein>
    <submittedName>
        <fullName evidence="2">Putative hydrolase or acyltransferase of alpha/beta superfamily</fullName>
    </submittedName>
</protein>
<name>H5XDF8_9PSEU</name>
<evidence type="ECO:0000313" key="2">
    <source>
        <dbReference type="EMBL" id="EHR60250.1"/>
    </source>
</evidence>